<dbReference type="Pfam" id="PF00331">
    <property type="entry name" value="Glyco_hydro_10"/>
    <property type="match status" value="1"/>
</dbReference>
<keyword evidence="7" id="KW-0119">Carbohydrate metabolism</keyword>
<comment type="catalytic activity">
    <reaction evidence="1">
        <text>Endohydrolysis of (1-&gt;4)-beta-D-xylosidic linkages in xylans.</text>
        <dbReference type="EC" id="3.2.1.8"/>
    </reaction>
</comment>
<evidence type="ECO:0000256" key="7">
    <source>
        <dbReference type="ARBA" id="ARBA00023277"/>
    </source>
</evidence>
<dbReference type="InterPro" id="IPR044846">
    <property type="entry name" value="GH10"/>
</dbReference>
<evidence type="ECO:0000313" key="11">
    <source>
        <dbReference type="EMBL" id="ADX05686.1"/>
    </source>
</evidence>
<dbReference type="SMART" id="SM00633">
    <property type="entry name" value="Glyco_10"/>
    <property type="match status" value="1"/>
</dbReference>
<protein>
    <recommendedName>
        <fullName evidence="3">endo-1,4-beta-xylanase</fullName>
        <ecNumber evidence="3">3.2.1.8</ecNumber>
    </recommendedName>
</protein>
<proteinExistence type="inferred from homology"/>
<reference evidence="11" key="1">
    <citation type="journal article" date="2011" name="Science">
        <title>Metagenomic discovery of biomass-degrading genes and genomes from cow rumen.</title>
        <authorList>
            <person name="Hess M."/>
            <person name="Sczyrba A."/>
            <person name="Egan R."/>
            <person name="Kim T.W."/>
            <person name="Chokhawala H."/>
            <person name="Schroth G."/>
            <person name="Luo S."/>
            <person name="Clark D.S."/>
            <person name="Chen F."/>
            <person name="Zhang T."/>
            <person name="Mackie R.I."/>
            <person name="Pennacchio L.A."/>
            <person name="Tringe S.G."/>
            <person name="Visel A."/>
            <person name="Woyke T."/>
            <person name="Wang Z."/>
            <person name="Rubin E.M."/>
        </authorList>
    </citation>
    <scope>NUCLEOTIDE SEQUENCE</scope>
</reference>
<keyword evidence="6" id="KW-0378">Hydrolase</keyword>
<gene>
    <name evidence="11" type="ORF">SARM_0015</name>
</gene>
<accession>E9NSJ1</accession>
<feature type="domain" description="GH10" evidence="10">
    <location>
        <begin position="58"/>
        <end position="360"/>
    </location>
</feature>
<comment type="similarity">
    <text evidence="2">Belongs to the glycosyl hydrolase 10 (cellulase F) family.</text>
</comment>
<name>E9NSJ1_9ZZZZ</name>
<keyword evidence="5" id="KW-0732">Signal</keyword>
<organism evidence="11">
    <name type="scientific">uncultured organism</name>
    <dbReference type="NCBI Taxonomy" id="155900"/>
    <lineage>
        <taxon>unclassified sequences</taxon>
        <taxon>environmental samples</taxon>
    </lineage>
</organism>
<dbReference type="PANTHER" id="PTHR31490">
    <property type="entry name" value="GLYCOSYL HYDROLASE"/>
    <property type="match status" value="1"/>
</dbReference>
<evidence type="ECO:0000256" key="1">
    <source>
        <dbReference type="ARBA" id="ARBA00000681"/>
    </source>
</evidence>
<dbReference type="InterPro" id="IPR001000">
    <property type="entry name" value="GH10_dom"/>
</dbReference>
<dbReference type="InterPro" id="IPR026444">
    <property type="entry name" value="Secre_tail"/>
</dbReference>
<dbReference type="EMBL" id="HQ706019">
    <property type="protein sequence ID" value="ADX05686.1"/>
    <property type="molecule type" value="Genomic_DNA"/>
</dbReference>
<evidence type="ECO:0000256" key="4">
    <source>
        <dbReference type="ARBA" id="ARBA00022651"/>
    </source>
</evidence>
<evidence type="ECO:0000256" key="3">
    <source>
        <dbReference type="ARBA" id="ARBA00012590"/>
    </source>
</evidence>
<dbReference type="GO" id="GO:0045493">
    <property type="term" value="P:xylan catabolic process"/>
    <property type="evidence" value="ECO:0007669"/>
    <property type="project" value="UniProtKB-KW"/>
</dbReference>
<dbReference type="NCBIfam" id="TIGR04183">
    <property type="entry name" value="Por_Secre_tail"/>
    <property type="match status" value="1"/>
</dbReference>
<dbReference type="PANTHER" id="PTHR31490:SF88">
    <property type="entry name" value="BETA-XYLANASE"/>
    <property type="match status" value="1"/>
</dbReference>
<keyword evidence="9" id="KW-0624">Polysaccharide degradation</keyword>
<dbReference type="AlphaFoldDB" id="E9NSJ1"/>
<evidence type="ECO:0000256" key="8">
    <source>
        <dbReference type="ARBA" id="ARBA00023295"/>
    </source>
</evidence>
<evidence type="ECO:0000256" key="2">
    <source>
        <dbReference type="ARBA" id="ARBA00007495"/>
    </source>
</evidence>
<dbReference type="PROSITE" id="PS51760">
    <property type="entry name" value="GH10_2"/>
    <property type="match status" value="1"/>
</dbReference>
<dbReference type="EC" id="3.2.1.8" evidence="3"/>
<sequence length="475" mass="52999">MGKEEKMRKIHSLSRIALGAAILGAGFMNANAADETIRQLAKERGRFIGTILNSEWFNDDIEPEFQEIHKTQFNVVVAENEMKFDATEPKEDEFNFEKGDKMIKYAQANGLRVRGHALAWHSQVANWVNNYSGQKEKLLAVLKNHITKVVSHWKGKIAEWDVVNEAVNDDYNADWRSTNSVWYEGIGAEFLDSAFVWAHKADPDAELCYNDYSLEWGLREGSKASFVVEQVKRWKANGIPITCVGTQTHIEIAHETTPQNVRALAKALAELNVTLNITELDIGFPKGSAGKLTEADYAKQGHLYRQFMDVFLEEPNMGEFVIWGLTDAHSWLDEQQGKTEGLLYDKQYKPKPAYDSVMASLKAHPASEVKTPYSETVLNPPKDCGDESCGDSIIAIKPSAIANNISIHIAGRTLFITGVIAGKNAKVDVFDMQGRPIFSTKCEKGRADLSSITEGLYVVRVHDGSTSIVKKISIK</sequence>
<dbReference type="SUPFAM" id="SSF51445">
    <property type="entry name" value="(Trans)glycosidases"/>
    <property type="match status" value="1"/>
</dbReference>
<dbReference type="Gene3D" id="3.20.20.80">
    <property type="entry name" value="Glycosidases"/>
    <property type="match status" value="1"/>
</dbReference>
<evidence type="ECO:0000256" key="6">
    <source>
        <dbReference type="ARBA" id="ARBA00022801"/>
    </source>
</evidence>
<evidence type="ECO:0000259" key="10">
    <source>
        <dbReference type="PROSITE" id="PS51760"/>
    </source>
</evidence>
<keyword evidence="4" id="KW-0858">Xylan degradation</keyword>
<evidence type="ECO:0000256" key="9">
    <source>
        <dbReference type="ARBA" id="ARBA00023326"/>
    </source>
</evidence>
<evidence type="ECO:0000256" key="5">
    <source>
        <dbReference type="ARBA" id="ARBA00022729"/>
    </source>
</evidence>
<keyword evidence="8" id="KW-0326">Glycosidase</keyword>
<dbReference type="PRINTS" id="PR00134">
    <property type="entry name" value="GLHYDRLASE10"/>
</dbReference>
<dbReference type="GO" id="GO:0031176">
    <property type="term" value="F:endo-1,4-beta-xylanase activity"/>
    <property type="evidence" value="ECO:0007669"/>
    <property type="project" value="UniProtKB-EC"/>
</dbReference>
<dbReference type="InterPro" id="IPR017853">
    <property type="entry name" value="GH"/>
</dbReference>